<evidence type="ECO:0000313" key="4">
    <source>
        <dbReference type="Proteomes" id="UP000578531"/>
    </source>
</evidence>
<keyword evidence="4" id="KW-1185">Reference proteome</keyword>
<name>A0A8H6G6C2_9LECA</name>
<feature type="signal peptide" evidence="2">
    <location>
        <begin position="1"/>
        <end position="22"/>
    </location>
</feature>
<accession>A0A8H6G6C2</accession>
<feature type="chain" id="PRO_5034803631" evidence="2">
    <location>
        <begin position="23"/>
        <end position="417"/>
    </location>
</feature>
<evidence type="ECO:0000256" key="2">
    <source>
        <dbReference type="SAM" id="SignalP"/>
    </source>
</evidence>
<sequence length="417" mass="45345">MMTWMWTLIVLSWFFFFNACVAASLDICPLNSNDTVTTSSNITWAQAVDQPIRQLDGPSYLRPDIGGALVPWVYSIIILLVHIPVVIIRVVKWEAVQTWCLGATVFTIAITAQAFASTNFRSDKILTWTPLLLVIDAGSMAQVLFLVVEDYELLTRLRRAIMPPRAKPSEEPFLHDEEAGKSGDPDEGVFIAMRTVSPVASATAPTSSTHPPLFTSKPLYVALISSLLLISVFALQFLGLHHAVNAARQSAPSVSWCSPIFQPFGVAVLDGNCNVWPILQTFSKGVGCILIPGNQQMAWLKATVAGTGISIALELVDIGILATVHSGTRWRGVKMRRPWFTMFSGVAVLGLILVFGVVYSTILPPGISEKVWIVMDAGAVTVYEGELGTAGLRGAMIGWNDGVFQGWGNTYFGSWAV</sequence>
<dbReference type="AlphaFoldDB" id="A0A8H6G6C2"/>
<proteinExistence type="predicted"/>
<evidence type="ECO:0000313" key="3">
    <source>
        <dbReference type="EMBL" id="KAF6241418.1"/>
    </source>
</evidence>
<gene>
    <name evidence="3" type="ORF">HO173_000128</name>
</gene>
<evidence type="ECO:0000256" key="1">
    <source>
        <dbReference type="SAM" id="Phobius"/>
    </source>
</evidence>
<feature type="transmembrane region" description="Helical" evidence="1">
    <location>
        <begin position="304"/>
        <end position="327"/>
    </location>
</feature>
<feature type="transmembrane region" description="Helical" evidence="1">
    <location>
        <begin position="98"/>
        <end position="116"/>
    </location>
</feature>
<organism evidence="3 4">
    <name type="scientific">Letharia columbiana</name>
    <dbReference type="NCBI Taxonomy" id="112416"/>
    <lineage>
        <taxon>Eukaryota</taxon>
        <taxon>Fungi</taxon>
        <taxon>Dikarya</taxon>
        <taxon>Ascomycota</taxon>
        <taxon>Pezizomycotina</taxon>
        <taxon>Lecanoromycetes</taxon>
        <taxon>OSLEUM clade</taxon>
        <taxon>Lecanoromycetidae</taxon>
        <taxon>Lecanorales</taxon>
        <taxon>Lecanorineae</taxon>
        <taxon>Parmeliaceae</taxon>
        <taxon>Letharia</taxon>
    </lineage>
</organism>
<keyword evidence="1" id="KW-0812">Transmembrane</keyword>
<dbReference type="RefSeq" id="XP_037170658.1">
    <property type="nucleotide sequence ID" value="XM_037302079.1"/>
</dbReference>
<feature type="transmembrane region" description="Helical" evidence="1">
    <location>
        <begin position="339"/>
        <end position="362"/>
    </location>
</feature>
<feature type="transmembrane region" description="Helical" evidence="1">
    <location>
        <begin position="72"/>
        <end position="91"/>
    </location>
</feature>
<feature type="transmembrane region" description="Helical" evidence="1">
    <location>
        <begin position="219"/>
        <end position="238"/>
    </location>
</feature>
<dbReference type="EMBL" id="JACCJC010000001">
    <property type="protein sequence ID" value="KAF6241418.1"/>
    <property type="molecule type" value="Genomic_DNA"/>
</dbReference>
<dbReference type="Proteomes" id="UP000578531">
    <property type="component" value="Unassembled WGS sequence"/>
</dbReference>
<feature type="transmembrane region" description="Helical" evidence="1">
    <location>
        <begin position="128"/>
        <end position="148"/>
    </location>
</feature>
<dbReference type="OrthoDB" id="5351891at2759"/>
<keyword evidence="2" id="KW-0732">Signal</keyword>
<keyword evidence="1" id="KW-1133">Transmembrane helix</keyword>
<keyword evidence="1" id="KW-0472">Membrane</keyword>
<reference evidence="3 4" key="1">
    <citation type="journal article" date="2020" name="Genomics">
        <title>Complete, high-quality genomes from long-read metagenomic sequencing of two wolf lichen thalli reveals enigmatic genome architecture.</title>
        <authorList>
            <person name="McKenzie S.K."/>
            <person name="Walston R.F."/>
            <person name="Allen J.L."/>
        </authorList>
    </citation>
    <scope>NUCLEOTIDE SEQUENCE [LARGE SCALE GENOMIC DNA]</scope>
    <source>
        <strain evidence="3">WasteWater2</strain>
    </source>
</reference>
<comment type="caution">
    <text evidence="3">The sequence shown here is derived from an EMBL/GenBank/DDBJ whole genome shotgun (WGS) entry which is preliminary data.</text>
</comment>
<protein>
    <submittedName>
        <fullName evidence="3">Uncharacterized protein</fullName>
    </submittedName>
</protein>
<dbReference type="GeneID" id="59281808"/>